<feature type="coiled-coil region" evidence="1">
    <location>
        <begin position="125"/>
        <end position="167"/>
    </location>
</feature>
<comment type="caution">
    <text evidence="2">The sequence shown here is derived from an EMBL/GenBank/DDBJ whole genome shotgun (WGS) entry which is preliminary data.</text>
</comment>
<gene>
    <name evidence="2" type="ORF">BSTOLATCC_MIC52359</name>
</gene>
<protein>
    <submittedName>
        <fullName evidence="2">Uncharacterized protein</fullName>
    </submittedName>
</protein>
<reference evidence="2" key="1">
    <citation type="submission" date="2021-09" db="EMBL/GenBank/DDBJ databases">
        <authorList>
            <consortium name="AG Swart"/>
            <person name="Singh M."/>
            <person name="Singh A."/>
            <person name="Seah K."/>
            <person name="Emmerich C."/>
        </authorList>
    </citation>
    <scope>NUCLEOTIDE SEQUENCE</scope>
    <source>
        <strain evidence="2">ATCC30299</strain>
    </source>
</reference>
<keyword evidence="1" id="KW-0175">Coiled coil</keyword>
<dbReference type="AlphaFoldDB" id="A0AAU9K1C2"/>
<dbReference type="Proteomes" id="UP001162131">
    <property type="component" value="Unassembled WGS sequence"/>
</dbReference>
<name>A0AAU9K1C2_9CILI</name>
<sequence length="283" mass="33048">MYSPRRLADTFALDRLNALYRAPINKKSEANAKLRPAEIRHQEICDSLIQNIKKAYPKTLVEAQNPNDTQNEFQSNNIFTSKLADKYIEKIGQENLQTDFKSNEITEEKNKNFTKSASKLHTNYIQKVNILKQKVSEKFQNMKNEIAEDVEKEEKNYDEDINSKLENLSCEIKSKRILNSNEKVLRQKSFVSEIRGKENFIRNKSYSTSLEHKVGENLRKNYTKPILQSELKTNQKYSSLIIPSLSKDSILKPSILIRDAKNKDIRRIPIQSIESTKYSTYYR</sequence>
<accession>A0AAU9K1C2</accession>
<organism evidence="2 3">
    <name type="scientific">Blepharisma stoltei</name>
    <dbReference type="NCBI Taxonomy" id="1481888"/>
    <lineage>
        <taxon>Eukaryota</taxon>
        <taxon>Sar</taxon>
        <taxon>Alveolata</taxon>
        <taxon>Ciliophora</taxon>
        <taxon>Postciliodesmatophora</taxon>
        <taxon>Heterotrichea</taxon>
        <taxon>Heterotrichida</taxon>
        <taxon>Blepharismidae</taxon>
        <taxon>Blepharisma</taxon>
    </lineage>
</organism>
<dbReference type="EMBL" id="CAJZBQ010000052">
    <property type="protein sequence ID" value="CAG9330950.1"/>
    <property type="molecule type" value="Genomic_DNA"/>
</dbReference>
<evidence type="ECO:0000256" key="1">
    <source>
        <dbReference type="SAM" id="Coils"/>
    </source>
</evidence>
<evidence type="ECO:0000313" key="2">
    <source>
        <dbReference type="EMBL" id="CAG9330950.1"/>
    </source>
</evidence>
<keyword evidence="3" id="KW-1185">Reference proteome</keyword>
<proteinExistence type="predicted"/>
<evidence type="ECO:0000313" key="3">
    <source>
        <dbReference type="Proteomes" id="UP001162131"/>
    </source>
</evidence>